<keyword evidence="1" id="KW-0732">Signal</keyword>
<protein>
    <submittedName>
        <fullName evidence="2">Uncharacterized protein</fullName>
    </submittedName>
</protein>
<sequence length="117" mass="12847">MNRRTILKGGLVLAATSHTAAGTTIVADPLLNAIRDYRTGIDVMNAIPPALITMENEDDLVQATYGPHQHRLQQWNTPAMSREGAIEALRLMESEHVFVDEIGVSMHRAVLAFLEGL</sequence>
<comment type="caution">
    <text evidence="2">The sequence shown here is derived from an EMBL/GenBank/DDBJ whole genome shotgun (WGS) entry which is preliminary data.</text>
</comment>
<feature type="chain" id="PRO_5026699847" evidence="1">
    <location>
        <begin position="21"/>
        <end position="117"/>
    </location>
</feature>
<dbReference type="Proteomes" id="UP000477951">
    <property type="component" value="Unassembled WGS sequence"/>
</dbReference>
<name>A0A6L6VDR5_AGRVI</name>
<evidence type="ECO:0000313" key="3">
    <source>
        <dbReference type="Proteomes" id="UP000477951"/>
    </source>
</evidence>
<feature type="signal peptide" evidence="1">
    <location>
        <begin position="1"/>
        <end position="20"/>
    </location>
</feature>
<dbReference type="AlphaFoldDB" id="A0A6L6VDR5"/>
<gene>
    <name evidence="2" type="ORF">GOZ90_09610</name>
</gene>
<dbReference type="RefSeq" id="WP_156614523.1">
    <property type="nucleotide sequence ID" value="NZ_WPHR01000005.1"/>
</dbReference>
<reference evidence="2 3" key="1">
    <citation type="submission" date="2019-12" db="EMBL/GenBank/DDBJ databases">
        <title>Whole-genome sequencing of Allorhizobium vitis.</title>
        <authorList>
            <person name="Gan H.M."/>
            <person name="Szegedi E."/>
            <person name="Burr T."/>
            <person name="Savka M.A."/>
        </authorList>
    </citation>
    <scope>NUCLEOTIDE SEQUENCE [LARGE SCALE GENOMIC DNA]</scope>
    <source>
        <strain evidence="2 3">CG516</strain>
    </source>
</reference>
<dbReference type="EMBL" id="WPHR01000005">
    <property type="protein sequence ID" value="MUZ72938.1"/>
    <property type="molecule type" value="Genomic_DNA"/>
</dbReference>
<accession>A0A6L6VDR5</accession>
<evidence type="ECO:0000313" key="2">
    <source>
        <dbReference type="EMBL" id="MUZ72938.1"/>
    </source>
</evidence>
<evidence type="ECO:0000256" key="1">
    <source>
        <dbReference type="SAM" id="SignalP"/>
    </source>
</evidence>
<organism evidence="2 3">
    <name type="scientific">Agrobacterium vitis</name>
    <name type="common">Rhizobium vitis</name>
    <dbReference type="NCBI Taxonomy" id="373"/>
    <lineage>
        <taxon>Bacteria</taxon>
        <taxon>Pseudomonadati</taxon>
        <taxon>Pseudomonadota</taxon>
        <taxon>Alphaproteobacteria</taxon>
        <taxon>Hyphomicrobiales</taxon>
        <taxon>Rhizobiaceae</taxon>
        <taxon>Rhizobium/Agrobacterium group</taxon>
        <taxon>Agrobacterium</taxon>
    </lineage>
</organism>
<proteinExistence type="predicted"/>